<protein>
    <submittedName>
        <fullName evidence="1">Uncharacterized protein</fullName>
    </submittedName>
</protein>
<sequence>MYTDKAYLVKDRFQEEAKRGSLSTFYRQNQEALDGESAIDLDVYPTSFGVKATPNCPIGLEPIFNLSKMYLVKNEESLESDTFGVYKAELVDEEGHRIFLFSDIVARGSDEVIRYGRHGGKKLKGKICIGVINYAGIQVFEVYGDPEKVIRVGPSSAIWGEIQVVPGEVWENLKLTYCCKKKSRTDGGIRVIVLKKDNRAMGKLDPKCVFKHVYTLQGPVYGGFGHMENNFHYKKSFDLKIYEKDVLEEEAMMATKGGGETKTKEEKNKTPSVDPIGRFCSSELHEQLQCYLPMLEVTQSMDIYDKITLIGAFFFFGCKI</sequence>
<keyword evidence="2" id="KW-1185">Reference proteome</keyword>
<gene>
    <name evidence="1" type="ORF">ODALV1_LOCUS7365</name>
</gene>
<name>A0ABP1Q8P0_9HEXA</name>
<accession>A0ABP1Q8P0</accession>
<comment type="caution">
    <text evidence="1">The sequence shown here is derived from an EMBL/GenBank/DDBJ whole genome shotgun (WGS) entry which is preliminary data.</text>
</comment>
<evidence type="ECO:0000313" key="1">
    <source>
        <dbReference type="EMBL" id="CAL8089415.1"/>
    </source>
</evidence>
<dbReference type="Proteomes" id="UP001642540">
    <property type="component" value="Unassembled WGS sequence"/>
</dbReference>
<reference evidence="1 2" key="1">
    <citation type="submission" date="2024-08" db="EMBL/GenBank/DDBJ databases">
        <authorList>
            <person name="Cucini C."/>
            <person name="Frati F."/>
        </authorList>
    </citation>
    <scope>NUCLEOTIDE SEQUENCE [LARGE SCALE GENOMIC DNA]</scope>
</reference>
<evidence type="ECO:0000313" key="2">
    <source>
        <dbReference type="Proteomes" id="UP001642540"/>
    </source>
</evidence>
<dbReference type="EMBL" id="CAXLJM020000023">
    <property type="protein sequence ID" value="CAL8089415.1"/>
    <property type="molecule type" value="Genomic_DNA"/>
</dbReference>
<proteinExistence type="predicted"/>
<organism evidence="1 2">
    <name type="scientific">Orchesella dallaii</name>
    <dbReference type="NCBI Taxonomy" id="48710"/>
    <lineage>
        <taxon>Eukaryota</taxon>
        <taxon>Metazoa</taxon>
        <taxon>Ecdysozoa</taxon>
        <taxon>Arthropoda</taxon>
        <taxon>Hexapoda</taxon>
        <taxon>Collembola</taxon>
        <taxon>Entomobryomorpha</taxon>
        <taxon>Entomobryoidea</taxon>
        <taxon>Orchesellidae</taxon>
        <taxon>Orchesellinae</taxon>
        <taxon>Orchesella</taxon>
    </lineage>
</organism>